<dbReference type="GO" id="GO:0004045">
    <property type="term" value="F:peptidyl-tRNA hydrolase activity"/>
    <property type="evidence" value="ECO:0007669"/>
    <property type="project" value="TreeGrafter"/>
</dbReference>
<evidence type="ECO:0000256" key="1">
    <source>
        <dbReference type="SAM" id="MobiDB-lite"/>
    </source>
</evidence>
<dbReference type="SUPFAM" id="SSF110916">
    <property type="entry name" value="Peptidyl-tRNA hydrolase domain-like"/>
    <property type="match status" value="1"/>
</dbReference>
<evidence type="ECO:0000313" key="4">
    <source>
        <dbReference type="Proteomes" id="UP000185924"/>
    </source>
</evidence>
<dbReference type="EMBL" id="FTNM01000001">
    <property type="protein sequence ID" value="SIQ70773.1"/>
    <property type="molecule type" value="Genomic_DNA"/>
</dbReference>
<gene>
    <name evidence="3" type="ORF">SAMN05421545_1148</name>
</gene>
<dbReference type="AlphaFoldDB" id="A0A1N6UYN4"/>
<dbReference type="GO" id="GO:0003747">
    <property type="term" value="F:translation release factor activity"/>
    <property type="evidence" value="ECO:0007669"/>
    <property type="project" value="InterPro"/>
</dbReference>
<dbReference type="PROSITE" id="PS00745">
    <property type="entry name" value="RF_PROK_I"/>
    <property type="match status" value="1"/>
</dbReference>
<proteinExistence type="predicted"/>
<accession>A0A1N6UYN4</accession>
<dbReference type="Gene3D" id="3.30.160.20">
    <property type="match status" value="1"/>
</dbReference>
<feature type="compositionally biased region" description="Basic residues" evidence="1">
    <location>
        <begin position="101"/>
        <end position="120"/>
    </location>
</feature>
<evidence type="ECO:0000259" key="2">
    <source>
        <dbReference type="PROSITE" id="PS00745"/>
    </source>
</evidence>
<dbReference type="Pfam" id="PF00472">
    <property type="entry name" value="RF-1"/>
    <property type="match status" value="1"/>
</dbReference>
<keyword evidence="4" id="KW-1185">Reference proteome</keyword>
<feature type="domain" description="Prokaryotic-type class I peptide chain release factors" evidence="2">
    <location>
        <begin position="19"/>
        <end position="35"/>
    </location>
</feature>
<reference evidence="4" key="1">
    <citation type="submission" date="2017-01" db="EMBL/GenBank/DDBJ databases">
        <authorList>
            <person name="Varghese N."/>
            <person name="Submissions S."/>
        </authorList>
    </citation>
    <scope>NUCLEOTIDE SEQUENCE [LARGE SCALE GENOMIC DNA]</scope>
    <source>
        <strain evidence="4">DM9</strain>
    </source>
</reference>
<dbReference type="GO" id="GO:0043022">
    <property type="term" value="F:ribosome binding"/>
    <property type="evidence" value="ECO:0007669"/>
    <property type="project" value="TreeGrafter"/>
</dbReference>
<evidence type="ECO:0000313" key="3">
    <source>
        <dbReference type="EMBL" id="SIQ70773.1"/>
    </source>
</evidence>
<sequence length="138" mass="15890">MTDIRERDFERELSFQASRSGGAGGQNVNKVASKVELRFHVGDSELLTDEEKALVLEKLASRINNEGFLQVVCQAERSQLQNKEQCIERFYELLRQALTRQKKRKATKPTRASVRKRLESKRRQSDKKASRGGFKGDY</sequence>
<dbReference type="Proteomes" id="UP000185924">
    <property type="component" value="Unassembled WGS sequence"/>
</dbReference>
<dbReference type="PANTHER" id="PTHR47814:SF1">
    <property type="entry name" value="PEPTIDYL-TRNA HYDROLASE ARFB"/>
    <property type="match status" value="1"/>
</dbReference>
<dbReference type="OrthoDB" id="9815709at2"/>
<dbReference type="PANTHER" id="PTHR47814">
    <property type="entry name" value="PEPTIDYL-TRNA HYDROLASE ARFB"/>
    <property type="match status" value="1"/>
</dbReference>
<dbReference type="GO" id="GO:0072344">
    <property type="term" value="P:rescue of stalled ribosome"/>
    <property type="evidence" value="ECO:0007669"/>
    <property type="project" value="TreeGrafter"/>
</dbReference>
<dbReference type="InterPro" id="IPR000352">
    <property type="entry name" value="Pep_chain_release_fac_I"/>
</dbReference>
<protein>
    <submittedName>
        <fullName evidence="3">Ribosome-associated protein</fullName>
    </submittedName>
</protein>
<name>A0A1N6UYN4_9BACT</name>
<organism evidence="3 4">
    <name type="scientific">Pontibacter lucknowensis</name>
    <dbReference type="NCBI Taxonomy" id="1077936"/>
    <lineage>
        <taxon>Bacteria</taxon>
        <taxon>Pseudomonadati</taxon>
        <taxon>Bacteroidota</taxon>
        <taxon>Cytophagia</taxon>
        <taxon>Cytophagales</taxon>
        <taxon>Hymenobacteraceae</taxon>
        <taxon>Pontibacter</taxon>
    </lineage>
</organism>
<dbReference type="STRING" id="1077936.SAMN05421545_1148"/>
<feature type="compositionally biased region" description="Basic and acidic residues" evidence="1">
    <location>
        <begin position="121"/>
        <end position="138"/>
    </location>
</feature>
<feature type="region of interest" description="Disordered" evidence="1">
    <location>
        <begin position="101"/>
        <end position="138"/>
    </location>
</feature>
<dbReference type="NCBIfam" id="NF006718">
    <property type="entry name" value="PRK09256.1"/>
    <property type="match status" value="1"/>
</dbReference>
<dbReference type="RefSeq" id="WP_007655499.1">
    <property type="nucleotide sequence ID" value="NZ_FTNM01000001.1"/>
</dbReference>